<dbReference type="Proteomes" id="UP001153269">
    <property type="component" value="Unassembled WGS sequence"/>
</dbReference>
<reference evidence="1" key="1">
    <citation type="submission" date="2020-03" db="EMBL/GenBank/DDBJ databases">
        <authorList>
            <person name="Weist P."/>
        </authorList>
    </citation>
    <scope>NUCLEOTIDE SEQUENCE</scope>
</reference>
<protein>
    <submittedName>
        <fullName evidence="1">Uncharacterized protein</fullName>
    </submittedName>
</protein>
<accession>A0A9N7USC7</accession>
<evidence type="ECO:0000313" key="2">
    <source>
        <dbReference type="Proteomes" id="UP001153269"/>
    </source>
</evidence>
<comment type="caution">
    <text evidence="1">The sequence shown here is derived from an EMBL/GenBank/DDBJ whole genome shotgun (WGS) entry which is preliminary data.</text>
</comment>
<keyword evidence="2" id="KW-1185">Reference proteome</keyword>
<proteinExistence type="predicted"/>
<gene>
    <name evidence="1" type="ORF">PLEPLA_LOCUS25037</name>
</gene>
<dbReference type="EMBL" id="CADEAL010001968">
    <property type="protein sequence ID" value="CAB1437004.1"/>
    <property type="molecule type" value="Genomic_DNA"/>
</dbReference>
<evidence type="ECO:0000313" key="1">
    <source>
        <dbReference type="EMBL" id="CAB1437004.1"/>
    </source>
</evidence>
<organism evidence="1 2">
    <name type="scientific">Pleuronectes platessa</name>
    <name type="common">European plaice</name>
    <dbReference type="NCBI Taxonomy" id="8262"/>
    <lineage>
        <taxon>Eukaryota</taxon>
        <taxon>Metazoa</taxon>
        <taxon>Chordata</taxon>
        <taxon>Craniata</taxon>
        <taxon>Vertebrata</taxon>
        <taxon>Euteleostomi</taxon>
        <taxon>Actinopterygii</taxon>
        <taxon>Neopterygii</taxon>
        <taxon>Teleostei</taxon>
        <taxon>Neoteleostei</taxon>
        <taxon>Acanthomorphata</taxon>
        <taxon>Carangaria</taxon>
        <taxon>Pleuronectiformes</taxon>
        <taxon>Pleuronectoidei</taxon>
        <taxon>Pleuronectidae</taxon>
        <taxon>Pleuronectes</taxon>
    </lineage>
</organism>
<name>A0A9N7USC7_PLEPL</name>
<dbReference type="AlphaFoldDB" id="A0A9N7USC7"/>
<sequence>MPKCPNCQKEVYFAEKVSLWYRAHTQSVMESLTVTHPATATCLDLGVLAAVEPRATNINRQVQTSQ</sequence>